<dbReference type="Pfam" id="PF13549">
    <property type="entry name" value="ATP-grasp_5"/>
    <property type="match status" value="1"/>
</dbReference>
<dbReference type="Pfam" id="PF19045">
    <property type="entry name" value="Ligase_CoA_2"/>
    <property type="match status" value="1"/>
</dbReference>
<reference evidence="8" key="1">
    <citation type="journal article" date="2019" name="Int. J. Syst. Evol. Microbiol.">
        <title>The Global Catalogue of Microorganisms (GCM) 10K type strain sequencing project: providing services to taxonomists for standard genome sequencing and annotation.</title>
        <authorList>
            <consortium name="The Broad Institute Genomics Platform"/>
            <consortium name="The Broad Institute Genome Sequencing Center for Infectious Disease"/>
            <person name="Wu L."/>
            <person name="Ma J."/>
        </authorList>
    </citation>
    <scope>NUCLEOTIDE SEQUENCE [LARGE SCALE GENOMIC DNA]</scope>
    <source>
        <strain evidence="8">CCUG 38813</strain>
    </source>
</reference>
<name>A0ABW0PKK5_9BURK</name>
<dbReference type="Proteomes" id="UP001596031">
    <property type="component" value="Unassembled WGS sequence"/>
</dbReference>
<feature type="domain" description="ATP-grasp" evidence="5">
    <location>
        <begin position="497"/>
        <end position="533"/>
    </location>
</feature>
<dbReference type="InterPro" id="IPR032875">
    <property type="entry name" value="Succ_CoA_lig_flav_dom"/>
</dbReference>
<organism evidence="7 8">
    <name type="scientific">Massilia jejuensis</name>
    <dbReference type="NCBI Taxonomy" id="648894"/>
    <lineage>
        <taxon>Bacteria</taxon>
        <taxon>Pseudomonadati</taxon>
        <taxon>Pseudomonadota</taxon>
        <taxon>Betaproteobacteria</taxon>
        <taxon>Burkholderiales</taxon>
        <taxon>Oxalobacteraceae</taxon>
        <taxon>Telluria group</taxon>
        <taxon>Massilia</taxon>
    </lineage>
</organism>
<dbReference type="SUPFAM" id="SSF52210">
    <property type="entry name" value="Succinyl-CoA synthetase domains"/>
    <property type="match status" value="2"/>
</dbReference>
<dbReference type="Gene3D" id="3.30.1490.20">
    <property type="entry name" value="ATP-grasp fold, A domain"/>
    <property type="match status" value="1"/>
</dbReference>
<accession>A0ABW0PKK5</accession>
<dbReference type="Gene3D" id="3.40.50.261">
    <property type="entry name" value="Succinyl-CoA synthetase domains"/>
    <property type="match status" value="2"/>
</dbReference>
<sequence>MSVRYLDHFFTPRSVAVVGASARPGSVGATVFANLAAGGFRGAIWPVNPRSGEIGGIKAFRDVADLPGAPGLAVICTPAATVPAIVARLGAMGCRAAVVISAGLDAPAPGGGTLRQAMLDAARPHLLRILGPNCVGLLVPGIGLNASFAPTAALPGRLAFVAQSGALVTTVLDWARERRIGFSCFVSLGDGTDVDFGDLLDYLAGDPGTDAILLYAESVRQARKFMSAARSAARAKPTVIVKAGRTAEAAHAAFSHTGALAGADLVYDAAIRRAGMLRVFTTAELFDAVAILARPRAAGTGAGRLAILTNGGGPGVLATDALVAGGGAPARLAEATLARLDAGLPPNWSRANPVDIIGDAPAARYQHALRVLLESGEADAVLLIHAPTAIVTSAEVARAVLPALRQAAKPVLCCWLGGAGAAPARSLCAEAGVPQFDTPEEAVRAWLQLLDYQRNQALLTEVPGAVRLAPPQREEARARMAALAAGGAAVLPEEEVRALLSAYGIPLVATASAVDEEDAVQAAARIGYPVALKIVSPEVSHKSDVGGVALDLDDEAALRQAARAMRQRLAALRPGARLAGFTVQAMARRPQAVELIAGLGTDPVFGPVVLFGQGGVAVEAAADSAIGLPPLNRVLARDMIGRTRVARLLGAYRGRPPADLDALADVLVRVGQMAADLPALCELDINPLLADSAGVLALDARMRIAPPPAAGDALARLAILPYPDELERRVDTRIGVLTLRPIRPEDGAAHQVFFHALTPEDVHFRLFGSQRELSPAQLARFTQIDYAREMAFILTRPGPAGEGETLGVARLVTDPDNIVGEFAIVVRSDLKGQGLGSLLLAALLDYARARGTGAIVGLALSDNTRMHALARKLGFTLCSAADGTVEMRRVLNPQAGAP</sequence>
<dbReference type="SUPFAM" id="SSF55729">
    <property type="entry name" value="Acyl-CoA N-acyltransferases (Nat)"/>
    <property type="match status" value="1"/>
</dbReference>
<keyword evidence="8" id="KW-1185">Reference proteome</keyword>
<gene>
    <name evidence="7" type="ORF">ACFPOU_15905</name>
</gene>
<dbReference type="Gene3D" id="3.40.50.720">
    <property type="entry name" value="NAD(P)-binding Rossmann-like Domain"/>
    <property type="match status" value="1"/>
</dbReference>
<dbReference type="InterPro" id="IPR036291">
    <property type="entry name" value="NAD(P)-bd_dom_sf"/>
</dbReference>
<dbReference type="PANTHER" id="PTHR43334:SF1">
    <property type="entry name" value="3-HYDROXYPROPIONATE--COA LIGASE [ADP-FORMING]"/>
    <property type="match status" value="1"/>
</dbReference>
<proteinExistence type="predicted"/>
<evidence type="ECO:0000256" key="2">
    <source>
        <dbReference type="ARBA" id="ARBA00022741"/>
    </source>
</evidence>
<feature type="domain" description="N-acetyltransferase" evidence="6">
    <location>
        <begin position="737"/>
        <end position="892"/>
    </location>
</feature>
<evidence type="ECO:0000256" key="1">
    <source>
        <dbReference type="ARBA" id="ARBA00022598"/>
    </source>
</evidence>
<dbReference type="InterPro" id="IPR043938">
    <property type="entry name" value="Ligase_CoA_dom"/>
</dbReference>
<keyword evidence="3 4" id="KW-0067">ATP-binding</keyword>
<dbReference type="SUPFAM" id="SSF51735">
    <property type="entry name" value="NAD(P)-binding Rossmann-fold domains"/>
    <property type="match status" value="1"/>
</dbReference>
<evidence type="ECO:0000256" key="3">
    <source>
        <dbReference type="ARBA" id="ARBA00022840"/>
    </source>
</evidence>
<dbReference type="Pfam" id="PF13607">
    <property type="entry name" value="Succ_CoA_lig"/>
    <property type="match status" value="1"/>
</dbReference>
<dbReference type="InterPro" id="IPR051538">
    <property type="entry name" value="Acyl-CoA_Synth/Transferase"/>
</dbReference>
<dbReference type="InterPro" id="IPR016102">
    <property type="entry name" value="Succinyl-CoA_synth-like"/>
</dbReference>
<dbReference type="GO" id="GO:0016874">
    <property type="term" value="F:ligase activity"/>
    <property type="evidence" value="ECO:0007669"/>
    <property type="project" value="UniProtKB-KW"/>
</dbReference>
<dbReference type="RefSeq" id="WP_379723220.1">
    <property type="nucleotide sequence ID" value="NZ_JBHSMS010000047.1"/>
</dbReference>
<dbReference type="PANTHER" id="PTHR43334">
    <property type="entry name" value="ACETATE--COA LIGASE [ADP-FORMING]"/>
    <property type="match status" value="1"/>
</dbReference>
<comment type="caution">
    <text evidence="7">The sequence shown here is derived from an EMBL/GenBank/DDBJ whole genome shotgun (WGS) entry which is preliminary data.</text>
</comment>
<keyword evidence="1 7" id="KW-0436">Ligase</keyword>
<dbReference type="InterPro" id="IPR003781">
    <property type="entry name" value="CoA-bd"/>
</dbReference>
<evidence type="ECO:0000259" key="5">
    <source>
        <dbReference type="PROSITE" id="PS50975"/>
    </source>
</evidence>
<dbReference type="PROSITE" id="PS50975">
    <property type="entry name" value="ATP_GRASP"/>
    <property type="match status" value="1"/>
</dbReference>
<dbReference type="InterPro" id="IPR016181">
    <property type="entry name" value="Acyl_CoA_acyltransferase"/>
</dbReference>
<dbReference type="Pfam" id="PF13380">
    <property type="entry name" value="CoA_binding_2"/>
    <property type="match status" value="1"/>
</dbReference>
<keyword evidence="2 4" id="KW-0547">Nucleotide-binding</keyword>
<evidence type="ECO:0000256" key="4">
    <source>
        <dbReference type="PROSITE-ProRule" id="PRU00409"/>
    </source>
</evidence>
<dbReference type="InterPro" id="IPR011761">
    <property type="entry name" value="ATP-grasp"/>
</dbReference>
<dbReference type="PROSITE" id="PS51186">
    <property type="entry name" value="GNAT"/>
    <property type="match status" value="1"/>
</dbReference>
<dbReference type="InterPro" id="IPR000182">
    <property type="entry name" value="GNAT_dom"/>
</dbReference>
<protein>
    <submittedName>
        <fullName evidence="7">Bifunctional acetate--CoA ligase family protein/GNAT family N-acetyltransferase</fullName>
    </submittedName>
</protein>
<dbReference type="InterPro" id="IPR013815">
    <property type="entry name" value="ATP_grasp_subdomain_1"/>
</dbReference>
<evidence type="ECO:0000259" key="6">
    <source>
        <dbReference type="PROSITE" id="PS51186"/>
    </source>
</evidence>
<dbReference type="Gene3D" id="3.30.470.20">
    <property type="entry name" value="ATP-grasp fold, B domain"/>
    <property type="match status" value="1"/>
</dbReference>
<dbReference type="SUPFAM" id="SSF56059">
    <property type="entry name" value="Glutathione synthetase ATP-binding domain-like"/>
    <property type="match status" value="1"/>
</dbReference>
<dbReference type="SMART" id="SM00881">
    <property type="entry name" value="CoA_binding"/>
    <property type="match status" value="1"/>
</dbReference>
<evidence type="ECO:0000313" key="8">
    <source>
        <dbReference type="Proteomes" id="UP001596031"/>
    </source>
</evidence>
<dbReference type="EMBL" id="JBHSMS010000047">
    <property type="protein sequence ID" value="MFC5512606.1"/>
    <property type="molecule type" value="Genomic_DNA"/>
</dbReference>
<dbReference type="Pfam" id="PF00583">
    <property type="entry name" value="Acetyltransf_1"/>
    <property type="match status" value="1"/>
</dbReference>
<evidence type="ECO:0000313" key="7">
    <source>
        <dbReference type="EMBL" id="MFC5512606.1"/>
    </source>
</evidence>
<dbReference type="Gene3D" id="3.40.630.30">
    <property type="match status" value="1"/>
</dbReference>